<evidence type="ECO:0000313" key="3">
    <source>
        <dbReference type="Proteomes" id="UP000238034"/>
    </source>
</evidence>
<accession>A0A2T0U5F1</accession>
<name>A0A2T0U5F1_9SPHI</name>
<proteinExistence type="predicted"/>
<gene>
    <name evidence="2" type="ORF">B0I27_104139</name>
</gene>
<comment type="caution">
    <text evidence="2">The sequence shown here is derived from an EMBL/GenBank/DDBJ whole genome shotgun (WGS) entry which is preliminary data.</text>
</comment>
<reference evidence="2 3" key="1">
    <citation type="submission" date="2018-03" db="EMBL/GenBank/DDBJ databases">
        <title>Genomic Encyclopedia of Type Strains, Phase III (KMG-III): the genomes of soil and plant-associated and newly described type strains.</title>
        <authorList>
            <person name="Whitman W."/>
        </authorList>
    </citation>
    <scope>NUCLEOTIDE SEQUENCE [LARGE SCALE GENOMIC DNA]</scope>
    <source>
        <strain evidence="2 3">CGMCC 1.9313</strain>
    </source>
</reference>
<evidence type="ECO:0000256" key="1">
    <source>
        <dbReference type="SAM" id="MobiDB-lite"/>
    </source>
</evidence>
<sequence length="44" mass="5116">MKNSVTKPEELDDELFNEDEEGFTDPIEDLGGFDDLNEFDDDEF</sequence>
<evidence type="ECO:0000313" key="2">
    <source>
        <dbReference type="EMBL" id="PRY53130.1"/>
    </source>
</evidence>
<dbReference type="EMBL" id="PVTH01000004">
    <property type="protein sequence ID" value="PRY53130.1"/>
    <property type="molecule type" value="Genomic_DNA"/>
</dbReference>
<feature type="compositionally biased region" description="Acidic residues" evidence="1">
    <location>
        <begin position="10"/>
        <end position="44"/>
    </location>
</feature>
<protein>
    <submittedName>
        <fullName evidence="2">Uncharacterized protein</fullName>
    </submittedName>
</protein>
<dbReference type="Proteomes" id="UP000238034">
    <property type="component" value="Unassembled WGS sequence"/>
</dbReference>
<organism evidence="2 3">
    <name type="scientific">Arcticibacter pallidicorallinus</name>
    <dbReference type="NCBI Taxonomy" id="1259464"/>
    <lineage>
        <taxon>Bacteria</taxon>
        <taxon>Pseudomonadati</taxon>
        <taxon>Bacteroidota</taxon>
        <taxon>Sphingobacteriia</taxon>
        <taxon>Sphingobacteriales</taxon>
        <taxon>Sphingobacteriaceae</taxon>
        <taxon>Arcticibacter</taxon>
    </lineage>
</organism>
<keyword evidence="3" id="KW-1185">Reference proteome</keyword>
<dbReference type="RefSeq" id="WP_281260335.1">
    <property type="nucleotide sequence ID" value="NZ_PVTH01000004.1"/>
</dbReference>
<feature type="region of interest" description="Disordered" evidence="1">
    <location>
        <begin position="1"/>
        <end position="44"/>
    </location>
</feature>
<dbReference type="AlphaFoldDB" id="A0A2T0U5F1"/>